<feature type="transmembrane region" description="Helical" evidence="6">
    <location>
        <begin position="101"/>
        <end position="126"/>
    </location>
</feature>
<feature type="transmembrane region" description="Helical" evidence="6">
    <location>
        <begin position="282"/>
        <end position="303"/>
    </location>
</feature>
<dbReference type="PANTHER" id="PTHR46795:SF3">
    <property type="entry name" value="ABC TRANSPORTER PERMEASE"/>
    <property type="match status" value="1"/>
</dbReference>
<evidence type="ECO:0000256" key="3">
    <source>
        <dbReference type="ARBA" id="ARBA00022692"/>
    </source>
</evidence>
<dbReference type="GO" id="GO:0005886">
    <property type="term" value="C:plasma membrane"/>
    <property type="evidence" value="ECO:0007669"/>
    <property type="project" value="UniProtKB-SubCell"/>
</dbReference>
<dbReference type="PANTHER" id="PTHR46795">
    <property type="entry name" value="ABC TRANSPORTER PERMEASE-RELATED-RELATED"/>
    <property type="match status" value="1"/>
</dbReference>
<dbReference type="AlphaFoldDB" id="A0A8J8M9D5"/>
<dbReference type="GO" id="GO:0055085">
    <property type="term" value="P:transmembrane transport"/>
    <property type="evidence" value="ECO:0007669"/>
    <property type="project" value="UniProtKB-UniRule"/>
</dbReference>
<comment type="similarity">
    <text evidence="6">Belongs to the ABC-4 integral membrane protein family.</text>
</comment>
<keyword evidence="5 6" id="KW-0472">Membrane</keyword>
<evidence type="ECO:0000313" key="8">
    <source>
        <dbReference type="EMBL" id="QUH28739.1"/>
    </source>
</evidence>
<dbReference type="Proteomes" id="UP000677305">
    <property type="component" value="Chromosome"/>
</dbReference>
<protein>
    <submittedName>
        <fullName evidence="8">ABC transporter permease</fullName>
    </submittedName>
</protein>
<keyword evidence="6" id="KW-0813">Transport</keyword>
<dbReference type="InterPro" id="IPR027022">
    <property type="entry name" value="ABC_permease_BceB-typ"/>
</dbReference>
<name>A0A8J8M9D5_9FIRM</name>
<evidence type="ECO:0000256" key="2">
    <source>
        <dbReference type="ARBA" id="ARBA00022475"/>
    </source>
</evidence>
<feature type="transmembrane region" description="Helical" evidence="6">
    <location>
        <begin position="193"/>
        <end position="213"/>
    </location>
</feature>
<evidence type="ECO:0000313" key="9">
    <source>
        <dbReference type="Proteomes" id="UP000677305"/>
    </source>
</evidence>
<organism evidence="8 9">
    <name type="scientific">Vallitalea guaymasensis</name>
    <dbReference type="NCBI Taxonomy" id="1185412"/>
    <lineage>
        <taxon>Bacteria</taxon>
        <taxon>Bacillati</taxon>
        <taxon>Bacillota</taxon>
        <taxon>Clostridia</taxon>
        <taxon>Lachnospirales</taxon>
        <taxon>Vallitaleaceae</taxon>
        <taxon>Vallitalea</taxon>
    </lineage>
</organism>
<dbReference type="Pfam" id="PF02687">
    <property type="entry name" value="FtsX"/>
    <property type="match status" value="1"/>
</dbReference>
<keyword evidence="9" id="KW-1185">Reference proteome</keyword>
<dbReference type="PIRSF" id="PIRSF018968">
    <property type="entry name" value="ABC_permease_BceB"/>
    <property type="match status" value="1"/>
</dbReference>
<feature type="transmembrane region" description="Helical" evidence="6">
    <location>
        <begin position="592"/>
        <end position="618"/>
    </location>
</feature>
<reference evidence="8 9" key="1">
    <citation type="submission" date="2020-07" db="EMBL/GenBank/DDBJ databases">
        <title>Vallitalea guaymasensis genome.</title>
        <authorList>
            <person name="Postec A."/>
        </authorList>
    </citation>
    <scope>NUCLEOTIDE SEQUENCE [LARGE SCALE GENOMIC DNA]</scope>
    <source>
        <strain evidence="8 9">Ra1766G1</strain>
    </source>
</reference>
<keyword evidence="2 6" id="KW-1003">Cell membrane</keyword>
<feature type="transmembrane region" description="Helical" evidence="6">
    <location>
        <begin position="219"/>
        <end position="242"/>
    </location>
</feature>
<feature type="transmembrane region" description="Helical" evidence="6">
    <location>
        <begin position="567"/>
        <end position="586"/>
    </location>
</feature>
<dbReference type="InterPro" id="IPR003838">
    <property type="entry name" value="ABC3_permease_C"/>
</dbReference>
<feature type="transmembrane region" description="Helical" evidence="6">
    <location>
        <begin position="55"/>
        <end position="80"/>
    </location>
</feature>
<feature type="transmembrane region" description="Helical" evidence="6">
    <location>
        <begin position="511"/>
        <end position="533"/>
    </location>
</feature>
<keyword evidence="4 6" id="KW-1133">Transmembrane helix</keyword>
<dbReference type="EMBL" id="CP058561">
    <property type="protein sequence ID" value="QUH28739.1"/>
    <property type="molecule type" value="Genomic_DNA"/>
</dbReference>
<evidence type="ECO:0000256" key="5">
    <source>
        <dbReference type="ARBA" id="ARBA00023136"/>
    </source>
</evidence>
<dbReference type="InterPro" id="IPR052536">
    <property type="entry name" value="ABC-4_Integral_Memb_Prot"/>
</dbReference>
<dbReference type="RefSeq" id="WP_212692949.1">
    <property type="nucleotide sequence ID" value="NZ_CP058561.1"/>
</dbReference>
<comment type="subcellular location">
    <subcellularLocation>
        <location evidence="1 6">Cell membrane</location>
        <topology evidence="1 6">Multi-pass membrane protein</topology>
    </subcellularLocation>
</comment>
<feature type="domain" description="ABC3 transporter permease C-terminal" evidence="7">
    <location>
        <begin position="61"/>
        <end position="178"/>
    </location>
</feature>
<gene>
    <name evidence="8" type="ORF">HYG85_07370</name>
</gene>
<evidence type="ECO:0000256" key="4">
    <source>
        <dbReference type="ARBA" id="ARBA00022989"/>
    </source>
</evidence>
<accession>A0A8J8M9D5</accession>
<evidence type="ECO:0000256" key="6">
    <source>
        <dbReference type="PIRNR" id="PIRNR018968"/>
    </source>
</evidence>
<keyword evidence="3 6" id="KW-0812">Transmembrane</keyword>
<sequence length="629" mass="71597">MNAISIAYKNMKSNLGLYKLHFLALVFSVMAYYQFSAMRYNPEVLTVSEQEMVSTLGHVTAIMLIVFLLYFSWFSSSFFLQQRKKEIGLYTLMGVSNYKVALIYAMENLIMSTLAIITGCLIGAAFGKLFMMILARYCNMGVDIKFFISGKAILETAIIFGVISLFFSIKGYINIIRSSLLSLINAMKKEEAIPKASIITGILSLVVIGAGYYCTRLAMGLNFLLFTLITTILVIIGTYMLFRSTTTIILKRLIKNKNILYRKTNIMTISNLCYRIRRNYKVYATIAILLTSTITAFGTVTSLNYTNNSIKDIDYPFSFTVLADTEQRKDEINRVLQDEQVDRAFDNHFEILKVDNAKTKDYNYRGATIVRYEDYKKVIDNVGYKFDKGIFADKPLNDFEGMFNENSHTLFSLFKVNEVEINGQKIDIKKMFRAPLYGTGIPVDAIIVNDNTYKAFESIGEKYYFSGYKLKDETILTNELEDKVSALSEEGYTFFKNGKHDSQTKNNVIKIVYILGAFLALVFIMATGSIIYFKIITEAMEDKDKYTTLSKIGMEESTITKIIRTQVGMAFILPLLVSIVHTIVAIKVLENLIGILLNIPILISIGVVSLIFFMYYLLTVKHYRKLIKQ</sequence>
<feature type="transmembrane region" description="Helical" evidence="6">
    <location>
        <begin position="16"/>
        <end position="35"/>
    </location>
</feature>
<evidence type="ECO:0000256" key="1">
    <source>
        <dbReference type="ARBA" id="ARBA00004651"/>
    </source>
</evidence>
<feature type="transmembrane region" description="Helical" evidence="6">
    <location>
        <begin position="146"/>
        <end position="173"/>
    </location>
</feature>
<evidence type="ECO:0000259" key="7">
    <source>
        <dbReference type="Pfam" id="PF02687"/>
    </source>
</evidence>
<dbReference type="KEGG" id="vgu:HYG85_07370"/>
<proteinExistence type="inferred from homology"/>